<accession>A0ABP7VCV5</accession>
<feature type="transmembrane region" description="Helical" evidence="7">
    <location>
        <begin position="77"/>
        <end position="97"/>
    </location>
</feature>
<evidence type="ECO:0000259" key="8">
    <source>
        <dbReference type="Pfam" id="PF01545"/>
    </source>
</evidence>
<evidence type="ECO:0000256" key="5">
    <source>
        <dbReference type="ARBA" id="ARBA00023136"/>
    </source>
</evidence>
<dbReference type="InterPro" id="IPR027469">
    <property type="entry name" value="Cation_efflux_TMD_sf"/>
</dbReference>
<comment type="subcellular location">
    <subcellularLocation>
        <location evidence="1">Membrane</location>
        <topology evidence="1">Multi-pass membrane protein</topology>
    </subcellularLocation>
</comment>
<organism evidence="10 11">
    <name type="scientific">Actinomadura miaoliensis</name>
    <dbReference type="NCBI Taxonomy" id="430685"/>
    <lineage>
        <taxon>Bacteria</taxon>
        <taxon>Bacillati</taxon>
        <taxon>Actinomycetota</taxon>
        <taxon>Actinomycetes</taxon>
        <taxon>Streptosporangiales</taxon>
        <taxon>Thermomonosporaceae</taxon>
        <taxon>Actinomadura</taxon>
    </lineage>
</organism>
<name>A0ABP7VCV5_9ACTN</name>
<evidence type="ECO:0000259" key="9">
    <source>
        <dbReference type="Pfam" id="PF16916"/>
    </source>
</evidence>
<dbReference type="InterPro" id="IPR002524">
    <property type="entry name" value="Cation_efflux"/>
</dbReference>
<dbReference type="InterPro" id="IPR036837">
    <property type="entry name" value="Cation_efflux_CTD_sf"/>
</dbReference>
<dbReference type="RefSeq" id="WP_344943582.1">
    <property type="nucleotide sequence ID" value="NZ_BAAAZG010000007.1"/>
</dbReference>
<dbReference type="Pfam" id="PF16916">
    <property type="entry name" value="ZT_dimer"/>
    <property type="match status" value="1"/>
</dbReference>
<evidence type="ECO:0000256" key="7">
    <source>
        <dbReference type="SAM" id="Phobius"/>
    </source>
</evidence>
<dbReference type="Pfam" id="PF01545">
    <property type="entry name" value="Cation_efflux"/>
    <property type="match status" value="1"/>
</dbReference>
<dbReference type="PANTHER" id="PTHR13414:SF9">
    <property type="entry name" value="PROTON-COUPLED ZINC ANTIPORTER SLC30A9, MITOCHONDRIAL"/>
    <property type="match status" value="1"/>
</dbReference>
<protein>
    <submittedName>
        <fullName evidence="10">Cation diffusion facilitator family transporter</fullName>
    </submittedName>
</protein>
<dbReference type="InterPro" id="IPR027470">
    <property type="entry name" value="Cation_efflux_CTD"/>
</dbReference>
<dbReference type="Gene3D" id="1.20.1510.10">
    <property type="entry name" value="Cation efflux protein transmembrane domain"/>
    <property type="match status" value="1"/>
</dbReference>
<dbReference type="InterPro" id="IPR040177">
    <property type="entry name" value="SLC30A9"/>
</dbReference>
<evidence type="ECO:0000313" key="11">
    <source>
        <dbReference type="Proteomes" id="UP001500683"/>
    </source>
</evidence>
<keyword evidence="11" id="KW-1185">Reference proteome</keyword>
<feature type="region of interest" description="Disordered" evidence="6">
    <location>
        <begin position="297"/>
        <end position="321"/>
    </location>
</feature>
<feature type="domain" description="Cation efflux protein transmembrane" evidence="8">
    <location>
        <begin position="10"/>
        <end position="217"/>
    </location>
</feature>
<evidence type="ECO:0000256" key="2">
    <source>
        <dbReference type="ARBA" id="ARBA00022448"/>
    </source>
</evidence>
<keyword evidence="4 7" id="KW-1133">Transmembrane helix</keyword>
<dbReference type="Gene3D" id="3.30.70.1350">
    <property type="entry name" value="Cation efflux protein, cytoplasmic domain"/>
    <property type="match status" value="1"/>
</dbReference>
<keyword evidence="5 7" id="KW-0472">Membrane</keyword>
<sequence>MSRAETTKTVLVAGTANLLLAITKLVAGVLAGSSAMLAEGAHSVADTLNQAFLLASLRRSARPPDRRHPFGYGNERYFWSLLAAFGILVAGAGYSIFEGVLAIVGREPGGEQVWLAFTVLAVAAVLEGTSWLRAFTQARREARGTVVGHVRRTPDVTFKAALFEDTAAMIGLAFAAAGLTLREATGSPVWDGIASILIGLLLVVVAFALGRDSRHLLIGQAADPAAQREIRAEITAAPGVDGVEELFTMHFGPEEILVAAKVHFSDAISADEAEDIAGDIDRRLRERLPAVRHVFLDPTQEDAPQRDSAPSMDPARRDLTG</sequence>
<evidence type="ECO:0000256" key="6">
    <source>
        <dbReference type="SAM" id="MobiDB-lite"/>
    </source>
</evidence>
<comment type="caution">
    <text evidence="10">The sequence shown here is derived from an EMBL/GenBank/DDBJ whole genome shotgun (WGS) entry which is preliminary data.</text>
</comment>
<feature type="transmembrane region" description="Helical" evidence="7">
    <location>
        <begin position="156"/>
        <end position="177"/>
    </location>
</feature>
<evidence type="ECO:0000256" key="4">
    <source>
        <dbReference type="ARBA" id="ARBA00022989"/>
    </source>
</evidence>
<evidence type="ECO:0000313" key="10">
    <source>
        <dbReference type="EMBL" id="GAA4064539.1"/>
    </source>
</evidence>
<dbReference type="SUPFAM" id="SSF160240">
    <property type="entry name" value="Cation efflux protein cytoplasmic domain-like"/>
    <property type="match status" value="1"/>
</dbReference>
<dbReference type="Proteomes" id="UP001500683">
    <property type="component" value="Unassembled WGS sequence"/>
</dbReference>
<feature type="transmembrane region" description="Helical" evidence="7">
    <location>
        <begin position="189"/>
        <end position="209"/>
    </location>
</feature>
<feature type="domain" description="Cation efflux protein cytoplasmic" evidence="9">
    <location>
        <begin position="224"/>
        <end position="295"/>
    </location>
</feature>
<dbReference type="PANTHER" id="PTHR13414">
    <property type="entry name" value="HUEL-CATION TRANSPORTER"/>
    <property type="match status" value="1"/>
</dbReference>
<evidence type="ECO:0000256" key="1">
    <source>
        <dbReference type="ARBA" id="ARBA00004141"/>
    </source>
</evidence>
<evidence type="ECO:0000256" key="3">
    <source>
        <dbReference type="ARBA" id="ARBA00022692"/>
    </source>
</evidence>
<dbReference type="EMBL" id="BAAAZG010000007">
    <property type="protein sequence ID" value="GAA4064539.1"/>
    <property type="molecule type" value="Genomic_DNA"/>
</dbReference>
<dbReference type="NCBIfam" id="TIGR01297">
    <property type="entry name" value="CDF"/>
    <property type="match status" value="1"/>
</dbReference>
<feature type="transmembrane region" description="Helical" evidence="7">
    <location>
        <begin position="113"/>
        <end position="135"/>
    </location>
</feature>
<keyword evidence="3 7" id="KW-0812">Transmembrane</keyword>
<keyword evidence="2" id="KW-0813">Transport</keyword>
<dbReference type="SUPFAM" id="SSF161111">
    <property type="entry name" value="Cation efflux protein transmembrane domain-like"/>
    <property type="match status" value="1"/>
</dbReference>
<reference evidence="11" key="1">
    <citation type="journal article" date="2019" name="Int. J. Syst. Evol. Microbiol.">
        <title>The Global Catalogue of Microorganisms (GCM) 10K type strain sequencing project: providing services to taxonomists for standard genome sequencing and annotation.</title>
        <authorList>
            <consortium name="The Broad Institute Genomics Platform"/>
            <consortium name="The Broad Institute Genome Sequencing Center for Infectious Disease"/>
            <person name="Wu L."/>
            <person name="Ma J."/>
        </authorList>
    </citation>
    <scope>NUCLEOTIDE SEQUENCE [LARGE SCALE GENOMIC DNA]</scope>
    <source>
        <strain evidence="11">JCM 16702</strain>
    </source>
</reference>
<gene>
    <name evidence="10" type="ORF">GCM10022214_17970</name>
</gene>
<dbReference type="InterPro" id="IPR058533">
    <property type="entry name" value="Cation_efflux_TM"/>
</dbReference>
<proteinExistence type="predicted"/>